<dbReference type="Proteomes" id="UP000727407">
    <property type="component" value="Unassembled WGS sequence"/>
</dbReference>
<reference evidence="1" key="1">
    <citation type="submission" date="2020-07" db="EMBL/GenBank/DDBJ databases">
        <title>Clarias magur genome sequencing, assembly and annotation.</title>
        <authorList>
            <person name="Kushwaha B."/>
            <person name="Kumar R."/>
            <person name="Das P."/>
            <person name="Joshi C.G."/>
            <person name="Kumar D."/>
            <person name="Nagpure N.S."/>
            <person name="Pandey M."/>
            <person name="Agarwal S."/>
            <person name="Srivastava S."/>
            <person name="Singh M."/>
            <person name="Sahoo L."/>
            <person name="Jayasankar P."/>
            <person name="Meher P.K."/>
            <person name="Koringa P.G."/>
            <person name="Iquebal M.A."/>
            <person name="Das S.P."/>
            <person name="Bit A."/>
            <person name="Patnaik S."/>
            <person name="Patel N."/>
            <person name="Shah T.M."/>
            <person name="Hinsu A."/>
            <person name="Jena J.K."/>
        </authorList>
    </citation>
    <scope>NUCLEOTIDE SEQUENCE</scope>
    <source>
        <strain evidence="1">CIFAMagur01</strain>
        <tissue evidence="1">Testis</tissue>
    </source>
</reference>
<dbReference type="AlphaFoldDB" id="A0A8J4U1V0"/>
<evidence type="ECO:0000313" key="2">
    <source>
        <dbReference type="Proteomes" id="UP000727407"/>
    </source>
</evidence>
<feature type="non-terminal residue" evidence="1">
    <location>
        <position position="1"/>
    </location>
</feature>
<evidence type="ECO:0000313" key="1">
    <source>
        <dbReference type="EMBL" id="KAF5902224.1"/>
    </source>
</evidence>
<dbReference type="EMBL" id="QNUK01000095">
    <property type="protein sequence ID" value="KAF5902224.1"/>
    <property type="molecule type" value="Genomic_DNA"/>
</dbReference>
<feature type="non-terminal residue" evidence="1">
    <location>
        <position position="77"/>
    </location>
</feature>
<sequence length="77" mass="8676">FFNIVHGIEDPSVFIPPPFCQNATLKAGKGDFVAQNGNSQALGKFSYDAILQRIRFGVFQRDGNYSMVMDTLLLYRE</sequence>
<comment type="caution">
    <text evidence="1">The sequence shown here is derived from an EMBL/GenBank/DDBJ whole genome shotgun (WGS) entry which is preliminary data.</text>
</comment>
<dbReference type="OrthoDB" id="6084362at2759"/>
<organism evidence="1 2">
    <name type="scientific">Clarias magur</name>
    <name type="common">Asian catfish</name>
    <name type="synonym">Macropteronotus magur</name>
    <dbReference type="NCBI Taxonomy" id="1594786"/>
    <lineage>
        <taxon>Eukaryota</taxon>
        <taxon>Metazoa</taxon>
        <taxon>Chordata</taxon>
        <taxon>Craniata</taxon>
        <taxon>Vertebrata</taxon>
        <taxon>Euteleostomi</taxon>
        <taxon>Actinopterygii</taxon>
        <taxon>Neopterygii</taxon>
        <taxon>Teleostei</taxon>
        <taxon>Ostariophysi</taxon>
        <taxon>Siluriformes</taxon>
        <taxon>Clariidae</taxon>
        <taxon>Clarias</taxon>
    </lineage>
</organism>
<accession>A0A8J4U1V0</accession>
<protein>
    <submittedName>
        <fullName evidence="1">Ependymin-like</fullName>
    </submittedName>
</protein>
<gene>
    <name evidence="1" type="ORF">DAT39_008062</name>
</gene>
<keyword evidence="2" id="KW-1185">Reference proteome</keyword>
<name>A0A8J4U1V0_CLAMG</name>
<proteinExistence type="predicted"/>